<dbReference type="Proteomes" id="UP000612456">
    <property type="component" value="Unassembled WGS sequence"/>
</dbReference>
<dbReference type="PANTHER" id="PTHR43744">
    <property type="entry name" value="ABC TRANSPORTER PERMEASE PROTEIN MG189-RELATED-RELATED"/>
    <property type="match status" value="1"/>
</dbReference>
<evidence type="ECO:0000256" key="3">
    <source>
        <dbReference type="ARBA" id="ARBA00022475"/>
    </source>
</evidence>
<feature type="domain" description="ABC transmembrane type-1" evidence="8">
    <location>
        <begin position="74"/>
        <end position="272"/>
    </location>
</feature>
<evidence type="ECO:0000256" key="7">
    <source>
        <dbReference type="RuleBase" id="RU363032"/>
    </source>
</evidence>
<dbReference type="CDD" id="cd06261">
    <property type="entry name" value="TM_PBP2"/>
    <property type="match status" value="1"/>
</dbReference>
<dbReference type="RefSeq" id="WP_189000815.1">
    <property type="nucleotide sequence ID" value="NZ_BMHP01000017.1"/>
</dbReference>
<organism evidence="9 10">
    <name type="scientific">Paenibacillus nasutitermitis</name>
    <dbReference type="NCBI Taxonomy" id="1652958"/>
    <lineage>
        <taxon>Bacteria</taxon>
        <taxon>Bacillati</taxon>
        <taxon>Bacillota</taxon>
        <taxon>Bacilli</taxon>
        <taxon>Bacillales</taxon>
        <taxon>Paenibacillaceae</taxon>
        <taxon>Paenibacillus</taxon>
    </lineage>
</organism>
<gene>
    <name evidence="9" type="ORF">GCM10010911_71200</name>
</gene>
<feature type="transmembrane region" description="Helical" evidence="7">
    <location>
        <begin position="263"/>
        <end position="283"/>
    </location>
</feature>
<feature type="transmembrane region" description="Helical" evidence="7">
    <location>
        <begin position="78"/>
        <end position="99"/>
    </location>
</feature>
<evidence type="ECO:0000256" key="6">
    <source>
        <dbReference type="ARBA" id="ARBA00023136"/>
    </source>
</evidence>
<evidence type="ECO:0000256" key="2">
    <source>
        <dbReference type="ARBA" id="ARBA00022448"/>
    </source>
</evidence>
<comment type="caution">
    <text evidence="9">The sequence shown here is derived from an EMBL/GenBank/DDBJ whole genome shotgun (WGS) entry which is preliminary data.</text>
</comment>
<dbReference type="InterPro" id="IPR000515">
    <property type="entry name" value="MetI-like"/>
</dbReference>
<dbReference type="Pfam" id="PF00528">
    <property type="entry name" value="BPD_transp_1"/>
    <property type="match status" value="1"/>
</dbReference>
<feature type="transmembrane region" description="Helical" evidence="7">
    <location>
        <begin position="12"/>
        <end position="38"/>
    </location>
</feature>
<feature type="transmembrane region" description="Helical" evidence="7">
    <location>
        <begin position="182"/>
        <end position="202"/>
    </location>
</feature>
<comment type="similarity">
    <text evidence="7">Belongs to the binding-protein-dependent transport system permease family.</text>
</comment>
<evidence type="ECO:0000256" key="4">
    <source>
        <dbReference type="ARBA" id="ARBA00022692"/>
    </source>
</evidence>
<evidence type="ECO:0000313" key="10">
    <source>
        <dbReference type="Proteomes" id="UP000612456"/>
    </source>
</evidence>
<protein>
    <submittedName>
        <fullName evidence="9">Sugar ABC transporter permease</fullName>
    </submittedName>
</protein>
<evidence type="ECO:0000259" key="8">
    <source>
        <dbReference type="PROSITE" id="PS50928"/>
    </source>
</evidence>
<dbReference type="PANTHER" id="PTHR43744:SF9">
    <property type="entry name" value="POLYGALACTURONAN_RHAMNOGALACTURONAN TRANSPORT SYSTEM PERMEASE PROTEIN YTCP"/>
    <property type="match status" value="1"/>
</dbReference>
<reference evidence="9" key="2">
    <citation type="submission" date="2020-09" db="EMBL/GenBank/DDBJ databases">
        <authorList>
            <person name="Sun Q."/>
            <person name="Zhou Y."/>
        </authorList>
    </citation>
    <scope>NUCLEOTIDE SEQUENCE</scope>
    <source>
        <strain evidence="9">CGMCC 1.15178</strain>
    </source>
</reference>
<dbReference type="GO" id="GO:0055085">
    <property type="term" value="P:transmembrane transport"/>
    <property type="evidence" value="ECO:0007669"/>
    <property type="project" value="InterPro"/>
</dbReference>
<reference evidence="9" key="1">
    <citation type="journal article" date="2014" name="Int. J. Syst. Evol. Microbiol.">
        <title>Complete genome sequence of Corynebacterium casei LMG S-19264T (=DSM 44701T), isolated from a smear-ripened cheese.</title>
        <authorList>
            <consortium name="US DOE Joint Genome Institute (JGI-PGF)"/>
            <person name="Walter F."/>
            <person name="Albersmeier A."/>
            <person name="Kalinowski J."/>
            <person name="Ruckert C."/>
        </authorList>
    </citation>
    <scope>NUCLEOTIDE SEQUENCE</scope>
    <source>
        <strain evidence="9">CGMCC 1.15178</strain>
    </source>
</reference>
<feature type="transmembrane region" description="Helical" evidence="7">
    <location>
        <begin position="111"/>
        <end position="129"/>
    </location>
</feature>
<keyword evidence="2 7" id="KW-0813">Transport</keyword>
<accession>A0A916ZK92</accession>
<dbReference type="Gene3D" id="1.10.3720.10">
    <property type="entry name" value="MetI-like"/>
    <property type="match status" value="1"/>
</dbReference>
<keyword evidence="4 7" id="KW-0812">Transmembrane</keyword>
<sequence length="298" mass="33360">MNRSLSSDRLFDWINNGLLLIVIGIILFPLLFVVSASISDPLLVNSGQVWIWPRGITFEGYQRILHNNEIWVGYFNSIVYTVLGTLLHLIVLLPCAYALSRKELMGKKLIMWYFLLTMMISGGLIPTYLLVKQLGMLNSVWAMIIPGVVGAWDILVAKTFFQQNVPDPLVEAAKVDGASHFYTFWRVALPLSLPIIAVMSLFHGVGLWNQYFNALIYLNDDSMYPLQMVLRKILVAQEMSSENVSSSAIQGEALAAQARIASILKYGVIIVSTLPLLVAYPFLQRFFLKGALVGSIKE</sequence>
<dbReference type="SUPFAM" id="SSF161098">
    <property type="entry name" value="MetI-like"/>
    <property type="match status" value="1"/>
</dbReference>
<dbReference type="InterPro" id="IPR035906">
    <property type="entry name" value="MetI-like_sf"/>
</dbReference>
<dbReference type="GO" id="GO:0005886">
    <property type="term" value="C:plasma membrane"/>
    <property type="evidence" value="ECO:0007669"/>
    <property type="project" value="UniProtKB-SubCell"/>
</dbReference>
<evidence type="ECO:0000256" key="1">
    <source>
        <dbReference type="ARBA" id="ARBA00004651"/>
    </source>
</evidence>
<keyword evidence="6 7" id="KW-0472">Membrane</keyword>
<keyword evidence="10" id="KW-1185">Reference proteome</keyword>
<evidence type="ECO:0000256" key="5">
    <source>
        <dbReference type="ARBA" id="ARBA00022989"/>
    </source>
</evidence>
<proteinExistence type="inferred from homology"/>
<keyword evidence="5 7" id="KW-1133">Transmembrane helix</keyword>
<keyword evidence="3" id="KW-1003">Cell membrane</keyword>
<comment type="subcellular location">
    <subcellularLocation>
        <location evidence="1 7">Cell membrane</location>
        <topology evidence="1 7">Multi-pass membrane protein</topology>
    </subcellularLocation>
</comment>
<dbReference type="AlphaFoldDB" id="A0A916ZK92"/>
<dbReference type="EMBL" id="BMHP01000017">
    <property type="protein sequence ID" value="GGE01958.1"/>
    <property type="molecule type" value="Genomic_DNA"/>
</dbReference>
<dbReference type="PROSITE" id="PS50928">
    <property type="entry name" value="ABC_TM1"/>
    <property type="match status" value="1"/>
</dbReference>
<evidence type="ECO:0000313" key="9">
    <source>
        <dbReference type="EMBL" id="GGE01958.1"/>
    </source>
</evidence>
<name>A0A916ZK92_9BACL</name>